<accession>A0ABR7LFV6</accession>
<evidence type="ECO:0000313" key="4">
    <source>
        <dbReference type="Proteomes" id="UP000734823"/>
    </source>
</evidence>
<dbReference type="EMBL" id="JABVED010000026">
    <property type="protein sequence ID" value="MBC6451236.1"/>
    <property type="molecule type" value="Genomic_DNA"/>
</dbReference>
<reference evidence="3 4" key="1">
    <citation type="submission" date="2020-06" db="EMBL/GenBank/DDBJ databases">
        <title>Actinokineospora xiongansis sp. nov., isolated from soil of Baiyangdian.</title>
        <authorList>
            <person name="Zhang X."/>
        </authorList>
    </citation>
    <scope>NUCLEOTIDE SEQUENCE [LARGE SCALE GENOMIC DNA]</scope>
    <source>
        <strain evidence="3 4">HBU206404</strain>
    </source>
</reference>
<comment type="caution">
    <text evidence="3">The sequence shown here is derived from an EMBL/GenBank/DDBJ whole genome shotgun (WGS) entry which is preliminary data.</text>
</comment>
<evidence type="ECO:0000256" key="1">
    <source>
        <dbReference type="SAM" id="MobiDB-lite"/>
    </source>
</evidence>
<evidence type="ECO:0000313" key="3">
    <source>
        <dbReference type="EMBL" id="MBC6451236.1"/>
    </source>
</evidence>
<evidence type="ECO:0008006" key="5">
    <source>
        <dbReference type="Google" id="ProtNLM"/>
    </source>
</evidence>
<feature type="transmembrane region" description="Helical" evidence="2">
    <location>
        <begin position="30"/>
        <end position="51"/>
    </location>
</feature>
<feature type="region of interest" description="Disordered" evidence="1">
    <location>
        <begin position="368"/>
        <end position="390"/>
    </location>
</feature>
<dbReference type="Proteomes" id="UP000734823">
    <property type="component" value="Unassembled WGS sequence"/>
</dbReference>
<gene>
    <name evidence="3" type="ORF">GPZ80_29160</name>
</gene>
<name>A0ABR7LFV6_9PSEU</name>
<evidence type="ECO:0000256" key="2">
    <source>
        <dbReference type="SAM" id="Phobius"/>
    </source>
</evidence>
<feature type="transmembrane region" description="Helical" evidence="2">
    <location>
        <begin position="106"/>
        <end position="128"/>
    </location>
</feature>
<protein>
    <recommendedName>
        <fullName evidence="5">Integral membrane protein</fullName>
    </recommendedName>
</protein>
<keyword evidence="4" id="KW-1185">Reference proteome</keyword>
<keyword evidence="2" id="KW-1133">Transmembrane helix</keyword>
<feature type="transmembrane region" description="Helical" evidence="2">
    <location>
        <begin position="134"/>
        <end position="163"/>
    </location>
</feature>
<feature type="transmembrane region" description="Helical" evidence="2">
    <location>
        <begin position="254"/>
        <end position="284"/>
    </location>
</feature>
<feature type="transmembrane region" description="Helical" evidence="2">
    <location>
        <begin position="207"/>
        <end position="227"/>
    </location>
</feature>
<feature type="transmembrane region" description="Helical" evidence="2">
    <location>
        <begin position="71"/>
        <end position="94"/>
    </location>
</feature>
<feature type="transmembrane region" description="Helical" evidence="2">
    <location>
        <begin position="313"/>
        <end position="330"/>
    </location>
</feature>
<organism evidence="3 4">
    <name type="scientific">Actinokineospora xionganensis</name>
    <dbReference type="NCBI Taxonomy" id="2684470"/>
    <lineage>
        <taxon>Bacteria</taxon>
        <taxon>Bacillati</taxon>
        <taxon>Actinomycetota</taxon>
        <taxon>Actinomycetes</taxon>
        <taxon>Pseudonocardiales</taxon>
        <taxon>Pseudonocardiaceae</taxon>
        <taxon>Actinokineospora</taxon>
    </lineage>
</organism>
<proteinExistence type="predicted"/>
<keyword evidence="2" id="KW-0812">Transmembrane</keyword>
<sequence>MNDDRERRAAELWFRGRGLPSIVGHRADRLVVRIIPAVAFLLAWDLLNIPLEILDGESEEEFERQMESQVLLAGYHALWFATVIVPIVAAWMAARWTRGRVVAGNGTGAATVVISVFLLGPTLVELALFGEEAIFGLLFSLVVTGVLVSLTVLGVGSVFAAALRSAGRQLKSVGSLTTRAMPLLLLFAVFGLLTNEVWQMSAAFGTARMWLVVSLFLLVGILFLVSTGRQELRKHLRAVPQRVPLRRAERADMVMVLVLTQLVQALLVALVMYVFFVLFGLAALKDELMKTWSGRDLTTGNVFGVQVSAPHELLQVSLFIAAFSALYFITSTVTDSLYRPTFFDPFTLEMAVSLAERDEYLAKWSTAGRSCPQGRADRTEDPGDLVRSPV</sequence>
<keyword evidence="2" id="KW-0472">Membrane</keyword>
<dbReference type="RefSeq" id="WP_187224315.1">
    <property type="nucleotide sequence ID" value="NZ_JABVED010000026.1"/>
</dbReference>
<feature type="transmembrane region" description="Helical" evidence="2">
    <location>
        <begin position="183"/>
        <end position="201"/>
    </location>
</feature>